<organism evidence="3 4">
    <name type="scientific">Adhaeretor mobilis</name>
    <dbReference type="NCBI Taxonomy" id="1930276"/>
    <lineage>
        <taxon>Bacteria</taxon>
        <taxon>Pseudomonadati</taxon>
        <taxon>Planctomycetota</taxon>
        <taxon>Planctomycetia</taxon>
        <taxon>Pirellulales</taxon>
        <taxon>Lacipirellulaceae</taxon>
        <taxon>Adhaeretor</taxon>
    </lineage>
</organism>
<evidence type="ECO:0000313" key="4">
    <source>
        <dbReference type="Proteomes" id="UP000319852"/>
    </source>
</evidence>
<gene>
    <name evidence="3" type="ORF">HG15A2_42950</name>
</gene>
<sequence precursor="true">MRSSTINRRQMLMSSAAAAGVTAALQASSSRAQVSAASKPHSNGVILFQGDSITDAGRARKTEANPNNATTLGRGYPMLIGAGLLEQNPAANLRIYNRGISGNKVPDLSSRWKNDCLDLKPTILSILVGVNDIWHKLNGKYDGTVEDYSTGFAALIEQTKKALPRTTIVICEPFALRCGAVNDSWFPEMDQRRAAAKDVATSAGTVWIPFQTMFDTAIAAGTKPNYWAGDGVHPTLAGHGLMARTWREVVGL</sequence>
<dbReference type="Gene3D" id="3.40.50.1110">
    <property type="entry name" value="SGNH hydrolase"/>
    <property type="match status" value="1"/>
</dbReference>
<dbReference type="GO" id="GO:0004622">
    <property type="term" value="F:phosphatidylcholine lysophospholipase activity"/>
    <property type="evidence" value="ECO:0007669"/>
    <property type="project" value="TreeGrafter"/>
</dbReference>
<name>A0A517N1E5_9BACT</name>
<keyword evidence="1" id="KW-0732">Signal</keyword>
<evidence type="ECO:0000256" key="1">
    <source>
        <dbReference type="SAM" id="SignalP"/>
    </source>
</evidence>
<dbReference type="OrthoDB" id="9794725at2"/>
<dbReference type="InterPro" id="IPR036514">
    <property type="entry name" value="SGNH_hydro_sf"/>
</dbReference>
<dbReference type="SUPFAM" id="SSF52266">
    <property type="entry name" value="SGNH hydrolase"/>
    <property type="match status" value="1"/>
</dbReference>
<dbReference type="PANTHER" id="PTHR30383">
    <property type="entry name" value="THIOESTERASE 1/PROTEASE 1/LYSOPHOSPHOLIPASE L1"/>
    <property type="match status" value="1"/>
</dbReference>
<evidence type="ECO:0000259" key="2">
    <source>
        <dbReference type="Pfam" id="PF13472"/>
    </source>
</evidence>
<keyword evidence="3" id="KW-0378">Hydrolase</keyword>
<feature type="domain" description="SGNH hydrolase-type esterase" evidence="2">
    <location>
        <begin position="50"/>
        <end position="240"/>
    </location>
</feature>
<dbReference type="PROSITE" id="PS51318">
    <property type="entry name" value="TAT"/>
    <property type="match status" value="1"/>
</dbReference>
<dbReference type="InterPro" id="IPR013830">
    <property type="entry name" value="SGNH_hydro"/>
</dbReference>
<dbReference type="KEGG" id="amob:HG15A2_42950"/>
<dbReference type="RefSeq" id="WP_145062800.1">
    <property type="nucleotide sequence ID" value="NZ_CP036263.1"/>
</dbReference>
<feature type="signal peptide" evidence="1">
    <location>
        <begin position="1"/>
        <end position="19"/>
    </location>
</feature>
<dbReference type="Pfam" id="PF13472">
    <property type="entry name" value="Lipase_GDSL_2"/>
    <property type="match status" value="1"/>
</dbReference>
<accession>A0A517N1E5</accession>
<reference evidence="3 4" key="1">
    <citation type="submission" date="2019-02" db="EMBL/GenBank/DDBJ databases">
        <title>Deep-cultivation of Planctomycetes and their phenomic and genomic characterization uncovers novel biology.</title>
        <authorList>
            <person name="Wiegand S."/>
            <person name="Jogler M."/>
            <person name="Boedeker C."/>
            <person name="Pinto D."/>
            <person name="Vollmers J."/>
            <person name="Rivas-Marin E."/>
            <person name="Kohn T."/>
            <person name="Peeters S.H."/>
            <person name="Heuer A."/>
            <person name="Rast P."/>
            <person name="Oberbeckmann S."/>
            <person name="Bunk B."/>
            <person name="Jeske O."/>
            <person name="Meyerdierks A."/>
            <person name="Storesund J.E."/>
            <person name="Kallscheuer N."/>
            <person name="Luecker S."/>
            <person name="Lage O.M."/>
            <person name="Pohl T."/>
            <person name="Merkel B.J."/>
            <person name="Hornburger P."/>
            <person name="Mueller R.-W."/>
            <person name="Bruemmer F."/>
            <person name="Labrenz M."/>
            <person name="Spormann A.M."/>
            <person name="Op den Camp H."/>
            <person name="Overmann J."/>
            <person name="Amann R."/>
            <person name="Jetten M.S.M."/>
            <person name="Mascher T."/>
            <person name="Medema M.H."/>
            <person name="Devos D.P."/>
            <person name="Kaster A.-K."/>
            <person name="Ovreas L."/>
            <person name="Rohde M."/>
            <person name="Galperin M.Y."/>
            <person name="Jogler C."/>
        </authorList>
    </citation>
    <scope>NUCLEOTIDE SEQUENCE [LARGE SCALE GENOMIC DNA]</scope>
    <source>
        <strain evidence="3 4">HG15A2</strain>
    </source>
</reference>
<protein>
    <submittedName>
        <fullName evidence="3">GDSL-like Lipase/Acylhydrolase</fullName>
    </submittedName>
</protein>
<proteinExistence type="predicted"/>
<dbReference type="Proteomes" id="UP000319852">
    <property type="component" value="Chromosome"/>
</dbReference>
<dbReference type="EMBL" id="CP036263">
    <property type="protein sequence ID" value="QDT00953.1"/>
    <property type="molecule type" value="Genomic_DNA"/>
</dbReference>
<dbReference type="InterPro" id="IPR006311">
    <property type="entry name" value="TAT_signal"/>
</dbReference>
<dbReference type="InterPro" id="IPR051532">
    <property type="entry name" value="Ester_Hydrolysis_Enzymes"/>
</dbReference>
<feature type="chain" id="PRO_5022193666" evidence="1">
    <location>
        <begin position="20"/>
        <end position="252"/>
    </location>
</feature>
<evidence type="ECO:0000313" key="3">
    <source>
        <dbReference type="EMBL" id="QDT00953.1"/>
    </source>
</evidence>
<keyword evidence="4" id="KW-1185">Reference proteome</keyword>
<dbReference type="CDD" id="cd01834">
    <property type="entry name" value="SGNH_hydrolase_like_2"/>
    <property type="match status" value="1"/>
</dbReference>
<dbReference type="AlphaFoldDB" id="A0A517N1E5"/>
<dbReference type="PANTHER" id="PTHR30383:SF5">
    <property type="entry name" value="SGNH HYDROLASE-TYPE ESTERASE DOMAIN-CONTAINING PROTEIN"/>
    <property type="match status" value="1"/>
</dbReference>